<evidence type="ECO:0000313" key="3">
    <source>
        <dbReference type="EMBL" id="RDL43550.1"/>
    </source>
</evidence>
<gene>
    <name evidence="3" type="ORF">DN730_14550</name>
</gene>
<comment type="caution">
    <text evidence="3">The sequence shown here is derived from an EMBL/GenBank/DDBJ whole genome shotgun (WGS) entry which is preliminary data.</text>
</comment>
<protein>
    <submittedName>
        <fullName evidence="3">Endo alpha-1,4 polygalactosaminidase</fullName>
    </submittedName>
</protein>
<evidence type="ECO:0000256" key="1">
    <source>
        <dbReference type="SAM" id="SignalP"/>
    </source>
</evidence>
<sequence>MPKQKKVYIALIILSLLASLFYPALASTTHWFQPKAGTTWQWQLQGNLNTRYDAEVYDVDLFDTDAKQIQSLQRQGHKVICYFSAGSFEDWRNDIQSFPKRSIGKPLDEWLGEHWLDIRDKQVWRGMQNRLKLAAQKGCDGVEPDNVDGYQNNTGFSLTTSDQLRFNRFLAQSAHILKLSIGLKNSLGLIPELVNDFDFAVNEECMEYQECHHLKPFIDQNKAVFHVEYHARDNLCQYAHTLKFSTLLLPLELDDSFRESCL</sequence>
<accession>A0A370U6Z8</accession>
<organism evidence="3 4">
    <name type="scientific">Marinomonas piezotolerans</name>
    <dbReference type="NCBI Taxonomy" id="2213058"/>
    <lineage>
        <taxon>Bacteria</taxon>
        <taxon>Pseudomonadati</taxon>
        <taxon>Pseudomonadota</taxon>
        <taxon>Gammaproteobacteria</taxon>
        <taxon>Oceanospirillales</taxon>
        <taxon>Oceanospirillaceae</taxon>
        <taxon>Marinomonas</taxon>
    </lineage>
</organism>
<dbReference type="Gene3D" id="3.20.20.70">
    <property type="entry name" value="Aldolase class I"/>
    <property type="match status" value="1"/>
</dbReference>
<keyword evidence="4" id="KW-1185">Reference proteome</keyword>
<feature type="signal peptide" evidence="1">
    <location>
        <begin position="1"/>
        <end position="26"/>
    </location>
</feature>
<dbReference type="PANTHER" id="PTHR35273">
    <property type="entry name" value="ALPHA-1,4 POLYGALACTOSAMINIDASE, PUTATIVE (AFU_ORTHOLOGUE AFUA_3G07890)-RELATED"/>
    <property type="match status" value="1"/>
</dbReference>
<dbReference type="PANTHER" id="PTHR35273:SF2">
    <property type="entry name" value="ALPHA-GALACTOSIDASE"/>
    <property type="match status" value="1"/>
</dbReference>
<keyword evidence="1" id="KW-0732">Signal</keyword>
<dbReference type="EMBL" id="QKRA01000007">
    <property type="protein sequence ID" value="RDL43550.1"/>
    <property type="molecule type" value="Genomic_DNA"/>
</dbReference>
<dbReference type="Pfam" id="PF03537">
    <property type="entry name" value="Glyco_hydro_114"/>
    <property type="match status" value="1"/>
</dbReference>
<feature type="domain" description="Glycoside-hydrolase family GH114 TIM-barrel" evidence="2">
    <location>
        <begin position="39"/>
        <end position="256"/>
    </location>
</feature>
<dbReference type="InterPro" id="IPR004352">
    <property type="entry name" value="GH114_TIM-barrel"/>
</dbReference>
<evidence type="ECO:0000313" key="4">
    <source>
        <dbReference type="Proteomes" id="UP000254326"/>
    </source>
</evidence>
<dbReference type="RefSeq" id="WP_115468877.1">
    <property type="nucleotide sequence ID" value="NZ_QKRA01000007.1"/>
</dbReference>
<dbReference type="InterPro" id="IPR017853">
    <property type="entry name" value="GH"/>
</dbReference>
<dbReference type="Proteomes" id="UP000254326">
    <property type="component" value="Unassembled WGS sequence"/>
</dbReference>
<feature type="chain" id="PRO_5016794696" evidence="1">
    <location>
        <begin position="27"/>
        <end position="262"/>
    </location>
</feature>
<name>A0A370U6Z8_9GAMM</name>
<dbReference type="InterPro" id="IPR013785">
    <property type="entry name" value="Aldolase_TIM"/>
</dbReference>
<evidence type="ECO:0000259" key="2">
    <source>
        <dbReference type="Pfam" id="PF03537"/>
    </source>
</evidence>
<proteinExistence type="predicted"/>
<dbReference type="SUPFAM" id="SSF51445">
    <property type="entry name" value="(Trans)glycosidases"/>
    <property type="match status" value="1"/>
</dbReference>
<dbReference type="OrthoDB" id="505502at2"/>
<dbReference type="AlphaFoldDB" id="A0A370U6Z8"/>
<reference evidence="3 4" key="1">
    <citation type="submission" date="2018-06" db="EMBL/GenBank/DDBJ databases">
        <title>Marinomonas sp. YLB-05 draft genome sequence.</title>
        <authorList>
            <person name="Yu L."/>
            <person name="Tang X."/>
        </authorList>
    </citation>
    <scope>NUCLEOTIDE SEQUENCE [LARGE SCALE GENOMIC DNA]</scope>
    <source>
        <strain evidence="3 4">YLB-05</strain>
    </source>
</reference>